<dbReference type="GO" id="GO:0003723">
    <property type="term" value="F:RNA binding"/>
    <property type="evidence" value="ECO:0007669"/>
    <property type="project" value="InterPro"/>
</dbReference>
<proteinExistence type="predicted"/>
<sequence>MKWINVNESYLDYLRNSESRIPRTDYGDDRYKPFFCILFEKNNLYYITQISHAQSRHKNMKQQKDFYKIYDPAISNRLIAVINLNYMFPIPKSEFSLFEKRKIDTYRTFQSEEEKSKYIDLLDRELHVINSLDLSSKAQYIYNLKYKYPDAPLSRRCLNFKELENSAQKYISEK</sequence>
<evidence type="ECO:0000313" key="1">
    <source>
        <dbReference type="EMBL" id="RGJ02757.1"/>
    </source>
</evidence>
<protein>
    <submittedName>
        <fullName evidence="1">Type III toxin-antitoxin system ToxN/AbiQ family toxin</fullName>
    </submittedName>
</protein>
<organism evidence="1 2">
    <name type="scientific">Hungatella hathewayi</name>
    <dbReference type="NCBI Taxonomy" id="154046"/>
    <lineage>
        <taxon>Bacteria</taxon>
        <taxon>Bacillati</taxon>
        <taxon>Bacillota</taxon>
        <taxon>Clostridia</taxon>
        <taxon>Lachnospirales</taxon>
        <taxon>Lachnospiraceae</taxon>
        <taxon>Hungatella</taxon>
    </lineage>
</organism>
<dbReference type="InterPro" id="IPR053735">
    <property type="entry name" value="Type_III_TA_endoRNase"/>
</dbReference>
<dbReference type="RefSeq" id="WP_117632593.1">
    <property type="nucleotide sequence ID" value="NZ_QSON01000007.1"/>
</dbReference>
<dbReference type="GO" id="GO:0004521">
    <property type="term" value="F:RNA endonuclease activity"/>
    <property type="evidence" value="ECO:0007669"/>
    <property type="project" value="InterPro"/>
</dbReference>
<dbReference type="Proteomes" id="UP000263014">
    <property type="component" value="Unassembled WGS sequence"/>
</dbReference>
<accession>A0A374P7Z4</accession>
<name>A0A374P7Z4_9FIRM</name>
<evidence type="ECO:0000313" key="2">
    <source>
        <dbReference type="Proteomes" id="UP000263014"/>
    </source>
</evidence>
<dbReference type="EMBL" id="QSON01000007">
    <property type="protein sequence ID" value="RGJ02757.1"/>
    <property type="molecule type" value="Genomic_DNA"/>
</dbReference>
<dbReference type="AlphaFoldDB" id="A0A374P7Z4"/>
<comment type="caution">
    <text evidence="1">The sequence shown here is derived from an EMBL/GenBank/DDBJ whole genome shotgun (WGS) entry which is preliminary data.</text>
</comment>
<gene>
    <name evidence="1" type="ORF">DXD79_16535</name>
</gene>
<reference evidence="1 2" key="1">
    <citation type="submission" date="2018-08" db="EMBL/GenBank/DDBJ databases">
        <title>A genome reference for cultivated species of the human gut microbiota.</title>
        <authorList>
            <person name="Zou Y."/>
            <person name="Xue W."/>
            <person name="Luo G."/>
        </authorList>
    </citation>
    <scope>NUCLEOTIDE SEQUENCE [LARGE SCALE GENOMIC DNA]</scope>
    <source>
        <strain evidence="1 2">TM09-12</strain>
    </source>
</reference>
<dbReference type="Gene3D" id="3.10.129.130">
    <property type="match status" value="1"/>
</dbReference>
<dbReference type="InterPro" id="IPR025911">
    <property type="entry name" value="ToxN/AbiQ_toxin"/>
</dbReference>
<dbReference type="Pfam" id="PF13958">
    <property type="entry name" value="ToxN_toxin"/>
    <property type="match status" value="1"/>
</dbReference>